<dbReference type="Proteomes" id="UP000740926">
    <property type="component" value="Unassembled WGS sequence"/>
</dbReference>
<gene>
    <name evidence="2" type="ORF">G6F50_014528</name>
</gene>
<accession>A0A9P7C7X5</accession>
<organism evidence="2 3">
    <name type="scientific">Rhizopus delemar</name>
    <dbReference type="NCBI Taxonomy" id="936053"/>
    <lineage>
        <taxon>Eukaryota</taxon>
        <taxon>Fungi</taxon>
        <taxon>Fungi incertae sedis</taxon>
        <taxon>Mucoromycota</taxon>
        <taxon>Mucoromycotina</taxon>
        <taxon>Mucoromycetes</taxon>
        <taxon>Mucorales</taxon>
        <taxon>Mucorineae</taxon>
        <taxon>Rhizopodaceae</taxon>
        <taxon>Rhizopus</taxon>
    </lineage>
</organism>
<evidence type="ECO:0000313" key="3">
    <source>
        <dbReference type="Proteomes" id="UP000740926"/>
    </source>
</evidence>
<sequence length="92" mass="9744">MMESAGAGRLASETSSRSFTHASLRSSVYRSPRPKRASARHGRTLPSAGHGPRRLGSPPGRLGSPSTGLPDPEARQGSLRLPEHRVRPSHAG</sequence>
<reference evidence="2 3" key="1">
    <citation type="journal article" date="2020" name="Microb. Genom.">
        <title>Genetic diversity of clinical and environmental Mucorales isolates obtained from an investigation of mucormycosis cases among solid organ transplant recipients.</title>
        <authorList>
            <person name="Nguyen M.H."/>
            <person name="Kaul D."/>
            <person name="Muto C."/>
            <person name="Cheng S.J."/>
            <person name="Richter R.A."/>
            <person name="Bruno V.M."/>
            <person name="Liu G."/>
            <person name="Beyhan S."/>
            <person name="Sundermann A.J."/>
            <person name="Mounaud S."/>
            <person name="Pasculle A.W."/>
            <person name="Nierman W.C."/>
            <person name="Driscoll E."/>
            <person name="Cumbie R."/>
            <person name="Clancy C.J."/>
            <person name="Dupont C.L."/>
        </authorList>
    </citation>
    <scope>NUCLEOTIDE SEQUENCE [LARGE SCALE GENOMIC DNA]</scope>
    <source>
        <strain evidence="2 3">GL24</strain>
    </source>
</reference>
<name>A0A9P7C7X5_9FUNG</name>
<dbReference type="EMBL" id="JAANIU010007029">
    <property type="protein sequence ID" value="KAG1539334.1"/>
    <property type="molecule type" value="Genomic_DNA"/>
</dbReference>
<comment type="caution">
    <text evidence="2">The sequence shown here is derived from an EMBL/GenBank/DDBJ whole genome shotgun (WGS) entry which is preliminary data.</text>
</comment>
<feature type="region of interest" description="Disordered" evidence="1">
    <location>
        <begin position="1"/>
        <end position="92"/>
    </location>
</feature>
<feature type="compositionally biased region" description="Basic residues" evidence="1">
    <location>
        <begin position="32"/>
        <end position="43"/>
    </location>
</feature>
<evidence type="ECO:0000256" key="1">
    <source>
        <dbReference type="SAM" id="MobiDB-lite"/>
    </source>
</evidence>
<dbReference type="AlphaFoldDB" id="A0A9P7C7X5"/>
<protein>
    <submittedName>
        <fullName evidence="2">Uncharacterized protein</fullName>
    </submittedName>
</protein>
<evidence type="ECO:0000313" key="2">
    <source>
        <dbReference type="EMBL" id="KAG1539334.1"/>
    </source>
</evidence>
<keyword evidence="3" id="KW-1185">Reference proteome</keyword>
<proteinExistence type="predicted"/>
<feature type="compositionally biased region" description="Polar residues" evidence="1">
    <location>
        <begin position="12"/>
        <end position="29"/>
    </location>
</feature>